<organism evidence="2 3">
    <name type="scientific">Marinomonas profundimaris</name>
    <dbReference type="NCBI Taxonomy" id="1208321"/>
    <lineage>
        <taxon>Bacteria</taxon>
        <taxon>Pseudomonadati</taxon>
        <taxon>Pseudomonadota</taxon>
        <taxon>Gammaproteobacteria</taxon>
        <taxon>Oceanospirillales</taxon>
        <taxon>Oceanospirillaceae</taxon>
        <taxon>Marinomonas</taxon>
    </lineage>
</organism>
<dbReference type="Proteomes" id="UP000018857">
    <property type="component" value="Unassembled WGS sequence"/>
</dbReference>
<dbReference type="EMBL" id="AYOZ01000001">
    <property type="protein sequence ID" value="ETI62322.1"/>
    <property type="molecule type" value="Genomic_DNA"/>
</dbReference>
<comment type="caution">
    <text evidence="2">The sequence shown here is derived from an EMBL/GenBank/DDBJ whole genome shotgun (WGS) entry which is preliminary data.</text>
</comment>
<proteinExistence type="predicted"/>
<keyword evidence="1" id="KW-0472">Membrane</keyword>
<keyword evidence="1" id="KW-1133">Transmembrane helix</keyword>
<keyword evidence="3" id="KW-1185">Reference proteome</keyword>
<feature type="transmembrane region" description="Helical" evidence="1">
    <location>
        <begin position="6"/>
        <end position="26"/>
    </location>
</feature>
<evidence type="ECO:0000313" key="2">
    <source>
        <dbReference type="EMBL" id="ETI62322.1"/>
    </source>
</evidence>
<dbReference type="AlphaFoldDB" id="W1RZF3"/>
<sequence>MAFGLDGSVAVVFLNIYIYQWFIWLFESWHSLRNSLSKSMANTEGLLFRLLNDAFGKAVNTQRSGSQTDKNEMEVMMNMKRTLLNTALVLVTAATLTACGQDADESKVESTMSNAGDAVEQTMNDAGDALNSAGNAIEDTMTDAGNAVEDTCEDAKEGMNATDTDC</sequence>
<accession>W1RZF3</accession>
<dbReference type="PATRIC" id="fig|1208321.3.peg.163"/>
<dbReference type="STRING" id="1208321.D104_00810"/>
<reference evidence="2 3" key="1">
    <citation type="journal article" date="2014" name="Genome Announc.">
        <title>Draft Genome Sequence of Marinomonas sp. Strain D104, a Polycyclic Aromatic Hydrocarbon-Degrading Bacterium from the Deep-Sea Sediment of the Arctic Ocean.</title>
        <authorList>
            <person name="Dong C."/>
            <person name="Bai X."/>
            <person name="Lai Q."/>
            <person name="Xie Y."/>
            <person name="Chen X."/>
            <person name="Shao Z."/>
        </authorList>
    </citation>
    <scope>NUCLEOTIDE SEQUENCE [LARGE SCALE GENOMIC DNA]</scope>
    <source>
        <strain evidence="2 3">D104</strain>
    </source>
</reference>
<protein>
    <submittedName>
        <fullName evidence="2">Late embryogenesis abundant protein</fullName>
    </submittedName>
</protein>
<keyword evidence="1" id="KW-0812">Transmembrane</keyword>
<dbReference type="Gene3D" id="1.20.120.20">
    <property type="entry name" value="Apolipoprotein"/>
    <property type="match status" value="1"/>
</dbReference>
<name>W1RZF3_9GAMM</name>
<evidence type="ECO:0000256" key="1">
    <source>
        <dbReference type="SAM" id="Phobius"/>
    </source>
</evidence>
<gene>
    <name evidence="2" type="ORF">D104_00810</name>
</gene>
<evidence type="ECO:0000313" key="3">
    <source>
        <dbReference type="Proteomes" id="UP000018857"/>
    </source>
</evidence>